<dbReference type="SUPFAM" id="SSF53474">
    <property type="entry name" value="alpha/beta-Hydrolases"/>
    <property type="match status" value="1"/>
</dbReference>
<evidence type="ECO:0000259" key="4">
    <source>
        <dbReference type="Pfam" id="PF00561"/>
    </source>
</evidence>
<dbReference type="InterPro" id="IPR051601">
    <property type="entry name" value="Serine_prot/Carboxylest_S33"/>
</dbReference>
<evidence type="ECO:0000256" key="2">
    <source>
        <dbReference type="ARBA" id="ARBA00022801"/>
    </source>
</evidence>
<keyword evidence="3" id="KW-0732">Signal</keyword>
<dbReference type="GO" id="GO:0016787">
    <property type="term" value="F:hydrolase activity"/>
    <property type="evidence" value="ECO:0007669"/>
    <property type="project" value="UniProtKB-KW"/>
</dbReference>
<dbReference type="EMBL" id="JASWJB010000345">
    <property type="protein sequence ID" value="KAK2591322.1"/>
    <property type="molecule type" value="Genomic_DNA"/>
</dbReference>
<feature type="domain" description="Peptidase S33 tripeptidyl aminopeptidase-like C-terminal" evidence="5">
    <location>
        <begin position="401"/>
        <end position="503"/>
    </location>
</feature>
<comment type="caution">
    <text evidence="6">The sequence shown here is derived from an EMBL/GenBank/DDBJ whole genome shotgun (WGS) entry which is preliminary data.</text>
</comment>
<evidence type="ECO:0000259" key="5">
    <source>
        <dbReference type="Pfam" id="PF08386"/>
    </source>
</evidence>
<gene>
    <name evidence="6" type="primary">NEDD8</name>
    <name evidence="6" type="ORF">QQS21_010975</name>
</gene>
<accession>A0AAJ0CGN8</accession>
<protein>
    <submittedName>
        <fullName evidence="6">Nedd8-conjugating enzyme UBE2F</fullName>
    </submittedName>
</protein>
<keyword evidence="7" id="KW-1185">Reference proteome</keyword>
<evidence type="ECO:0000256" key="3">
    <source>
        <dbReference type="SAM" id="SignalP"/>
    </source>
</evidence>
<name>A0AAJ0CGN8_9HYPO</name>
<dbReference type="InterPro" id="IPR013595">
    <property type="entry name" value="Pept_S33_TAP-like_C"/>
</dbReference>
<dbReference type="InterPro" id="IPR029058">
    <property type="entry name" value="AB_hydrolase_fold"/>
</dbReference>
<evidence type="ECO:0000256" key="1">
    <source>
        <dbReference type="ARBA" id="ARBA00010088"/>
    </source>
</evidence>
<feature type="signal peptide" evidence="3">
    <location>
        <begin position="1"/>
        <end position="22"/>
    </location>
</feature>
<dbReference type="Gene3D" id="3.40.50.1820">
    <property type="entry name" value="alpha/beta hydrolase"/>
    <property type="match status" value="1"/>
</dbReference>
<dbReference type="PANTHER" id="PTHR43248">
    <property type="entry name" value="2-SUCCINYL-6-HYDROXY-2,4-CYCLOHEXADIENE-1-CARBOXYLATE SYNTHASE"/>
    <property type="match status" value="1"/>
</dbReference>
<dbReference type="Pfam" id="PF08386">
    <property type="entry name" value="Abhydrolase_4"/>
    <property type="match status" value="1"/>
</dbReference>
<evidence type="ECO:0000313" key="6">
    <source>
        <dbReference type="EMBL" id="KAK2591322.1"/>
    </source>
</evidence>
<reference evidence="6" key="1">
    <citation type="submission" date="2023-06" db="EMBL/GenBank/DDBJ databases">
        <title>Conoideocrella luteorostrata (Hypocreales: Clavicipitaceae), a potential biocontrol fungus for elongate hemlock scale in United States Christmas tree production areas.</title>
        <authorList>
            <person name="Barrett H."/>
            <person name="Lovett B."/>
            <person name="Macias A.M."/>
            <person name="Stajich J.E."/>
            <person name="Kasson M.T."/>
        </authorList>
    </citation>
    <scope>NUCLEOTIDE SEQUENCE</scope>
    <source>
        <strain evidence="6">ARSEF 14590</strain>
    </source>
</reference>
<dbReference type="PANTHER" id="PTHR43248:SF25">
    <property type="entry name" value="AB HYDROLASE-1 DOMAIN-CONTAINING PROTEIN-RELATED"/>
    <property type="match status" value="1"/>
</dbReference>
<sequence length="527" mass="57261">MHLSSTTAAAAVCFLAATAVHAIPHYPRTQGDNSIKWTPCKLGNTTVPMECGSLTVPLDYTDKTSNATLQLQLQRAPAKKPCKDTKSILLNFGGPGADGILDFVYFSERMQAATGGGHHLINLVPRGTNTTLPFSCYQNDLLRNSNQPLAGNASNVALGFVWERAAFVGVDCKAAQNKTGSLIGTAFVARDMMRVVDALGEDGMLRYWGVSYGTILGATAVAMFPDRVDKILLDGVVNPFEYYENKETELFTDSDAAFRGFMKGCLANPELCPLAKNQTLSQLEDSIYSLFERLKSKPIGMSIPGYPGGGIMIDYSLVTSIVYRQLYTPFIWQTTAKCLNGLLSGNKTDAQRCLGGLDAPPANVRADQEALQGIKCGDNRVHTANLTDMLPVFEGRHQKSRYFGSSADIVPATCAQWTMPAKERYMGDFNVTPRKPVLVIGNTYDPITPLVSARNVSETFKGSVLLQHDAYGHDSLMQASLCTAKAIRSYFSNGIMPEQGTKCGNEVALFSSEDGWDNVIKQLEESS</sequence>
<dbReference type="Proteomes" id="UP001251528">
    <property type="component" value="Unassembled WGS sequence"/>
</dbReference>
<feature type="domain" description="AB hydrolase-1" evidence="4">
    <location>
        <begin position="184"/>
        <end position="284"/>
    </location>
</feature>
<dbReference type="InterPro" id="IPR000073">
    <property type="entry name" value="AB_hydrolase_1"/>
</dbReference>
<dbReference type="Pfam" id="PF00561">
    <property type="entry name" value="Abhydrolase_1"/>
    <property type="match status" value="1"/>
</dbReference>
<organism evidence="6 7">
    <name type="scientific">Conoideocrella luteorostrata</name>
    <dbReference type="NCBI Taxonomy" id="1105319"/>
    <lineage>
        <taxon>Eukaryota</taxon>
        <taxon>Fungi</taxon>
        <taxon>Dikarya</taxon>
        <taxon>Ascomycota</taxon>
        <taxon>Pezizomycotina</taxon>
        <taxon>Sordariomycetes</taxon>
        <taxon>Hypocreomycetidae</taxon>
        <taxon>Hypocreales</taxon>
        <taxon>Clavicipitaceae</taxon>
        <taxon>Conoideocrella</taxon>
    </lineage>
</organism>
<evidence type="ECO:0000313" key="7">
    <source>
        <dbReference type="Proteomes" id="UP001251528"/>
    </source>
</evidence>
<keyword evidence="2" id="KW-0378">Hydrolase</keyword>
<comment type="similarity">
    <text evidence="1">Belongs to the peptidase S33 family.</text>
</comment>
<dbReference type="AlphaFoldDB" id="A0AAJ0CGN8"/>
<proteinExistence type="inferred from homology"/>
<feature type="chain" id="PRO_5042534047" evidence="3">
    <location>
        <begin position="23"/>
        <end position="527"/>
    </location>
</feature>